<feature type="compositionally biased region" description="Basic and acidic residues" evidence="1">
    <location>
        <begin position="19"/>
        <end position="37"/>
    </location>
</feature>
<feature type="region of interest" description="Disordered" evidence="1">
    <location>
        <begin position="168"/>
        <end position="189"/>
    </location>
</feature>
<feature type="region of interest" description="Disordered" evidence="1">
    <location>
        <begin position="1"/>
        <end position="44"/>
    </location>
</feature>
<reference evidence="2" key="1">
    <citation type="submission" date="2023-07" db="EMBL/GenBank/DDBJ databases">
        <authorList>
            <person name="Stuckert A."/>
        </authorList>
    </citation>
    <scope>NUCLEOTIDE SEQUENCE</scope>
</reference>
<dbReference type="Proteomes" id="UP001176940">
    <property type="component" value="Unassembled WGS sequence"/>
</dbReference>
<organism evidence="2 3">
    <name type="scientific">Ranitomeya imitator</name>
    <name type="common">mimic poison frog</name>
    <dbReference type="NCBI Taxonomy" id="111125"/>
    <lineage>
        <taxon>Eukaryota</taxon>
        <taxon>Metazoa</taxon>
        <taxon>Chordata</taxon>
        <taxon>Craniata</taxon>
        <taxon>Vertebrata</taxon>
        <taxon>Euteleostomi</taxon>
        <taxon>Amphibia</taxon>
        <taxon>Batrachia</taxon>
        <taxon>Anura</taxon>
        <taxon>Neobatrachia</taxon>
        <taxon>Hyloidea</taxon>
        <taxon>Dendrobatidae</taxon>
        <taxon>Dendrobatinae</taxon>
        <taxon>Ranitomeya</taxon>
    </lineage>
</organism>
<evidence type="ECO:0000313" key="2">
    <source>
        <dbReference type="EMBL" id="CAJ0961646.1"/>
    </source>
</evidence>
<proteinExistence type="predicted"/>
<gene>
    <name evidence="2" type="ORF">RIMI_LOCUS17832394</name>
</gene>
<sequence length="299" mass="34339">MSGNCDRSVQEEDAAVEEAGTRRDRARSRQSDTRTEEQVTIVQRSAPPPRILTWSWRCVPASSPPLHLLPVLSGQRHRSYTVMNMRLHIYGEWSRIFITVYERCHVTTHYRKKMQRWKKQGLQGPRREQHKQDDEFSNVWHSLQGVGKPQYAPHIMNDQCLPQEKKPGQNMQLYPNSGNTENTSKCQRKKQELKNIGKQGFEFQNRQLDVTTQNVSEPETRIKLLRRNDQLEAAARGSAGTTEGKPNSEFENLFASLKIAGDEQAQPAPIMEAQRTTEEHLSPQSFAMVRLFGSFGILP</sequence>
<evidence type="ECO:0000256" key="1">
    <source>
        <dbReference type="SAM" id="MobiDB-lite"/>
    </source>
</evidence>
<feature type="compositionally biased region" description="Polar residues" evidence="1">
    <location>
        <begin position="169"/>
        <end position="185"/>
    </location>
</feature>
<evidence type="ECO:0000313" key="3">
    <source>
        <dbReference type="Proteomes" id="UP001176940"/>
    </source>
</evidence>
<protein>
    <submittedName>
        <fullName evidence="2">Uncharacterized protein</fullName>
    </submittedName>
</protein>
<keyword evidence="3" id="KW-1185">Reference proteome</keyword>
<comment type="caution">
    <text evidence="2">The sequence shown here is derived from an EMBL/GenBank/DDBJ whole genome shotgun (WGS) entry which is preliminary data.</text>
</comment>
<name>A0ABN9MBE8_9NEOB</name>
<accession>A0ABN9MBE8</accession>
<dbReference type="EMBL" id="CAUEEQ010052977">
    <property type="protein sequence ID" value="CAJ0961646.1"/>
    <property type="molecule type" value="Genomic_DNA"/>
</dbReference>